<dbReference type="Proteomes" id="UP001189624">
    <property type="component" value="Chromosome 3"/>
</dbReference>
<accession>A0AA86VXV2</accession>
<dbReference type="EMBL" id="OY731400">
    <property type="protein sequence ID" value="CAJ1943799.1"/>
    <property type="molecule type" value="Genomic_DNA"/>
</dbReference>
<keyword evidence="2" id="KW-0119">Carbohydrate metabolism</keyword>
<name>A0AA86VXV2_9FABA</name>
<dbReference type="Gramene" id="rna-AYBTSS11_LOCUS11552">
    <property type="protein sequence ID" value="CAJ1943799.1"/>
    <property type="gene ID" value="gene-AYBTSS11_LOCUS11552"/>
</dbReference>
<evidence type="ECO:0000313" key="3">
    <source>
        <dbReference type="EMBL" id="CAJ1943799.1"/>
    </source>
</evidence>
<comment type="similarity">
    <text evidence="1">Belongs to the glycosyl hydrolases 36 family.</text>
</comment>
<dbReference type="GO" id="GO:0047274">
    <property type="term" value="F:galactinol-sucrose galactosyltransferase activity"/>
    <property type="evidence" value="ECO:0007669"/>
    <property type="project" value="TreeGrafter"/>
</dbReference>
<gene>
    <name evidence="3" type="ORF">AYBTSS11_LOCUS11552</name>
</gene>
<organism evidence="3 4">
    <name type="scientific">Sphenostylis stenocarpa</name>
    <dbReference type="NCBI Taxonomy" id="92480"/>
    <lineage>
        <taxon>Eukaryota</taxon>
        <taxon>Viridiplantae</taxon>
        <taxon>Streptophyta</taxon>
        <taxon>Embryophyta</taxon>
        <taxon>Tracheophyta</taxon>
        <taxon>Spermatophyta</taxon>
        <taxon>Magnoliopsida</taxon>
        <taxon>eudicotyledons</taxon>
        <taxon>Gunneridae</taxon>
        <taxon>Pentapetalae</taxon>
        <taxon>rosids</taxon>
        <taxon>fabids</taxon>
        <taxon>Fabales</taxon>
        <taxon>Fabaceae</taxon>
        <taxon>Papilionoideae</taxon>
        <taxon>50 kb inversion clade</taxon>
        <taxon>NPAAA clade</taxon>
        <taxon>indigoferoid/millettioid clade</taxon>
        <taxon>Phaseoleae</taxon>
        <taxon>Sphenostylis</taxon>
    </lineage>
</organism>
<dbReference type="Pfam" id="PF05691">
    <property type="entry name" value="Raffinose_syn"/>
    <property type="match status" value="1"/>
</dbReference>
<sequence>MPESTVVATKLSSVAEMTFTDQAASGAEVNEDWGGVGSTAWCARTRAFTLTWSTGITVLKWMSPHRCYDGRVELAKPYYKALTASVRKHFKGNAQKAKCEEQRQHVQARLFGASKHCVGSFLAAAKLVLWCTVLTTAMGNFIHPDWDIFQSDHACAEFQASSRAISGGPIYVSDSVGKHNLKLLKKLVLPDGSILWCQHYALPTRDCLLVDPMHGGKTMLKIWSFNKFSGVWGLSNCQGGGWCPVTRRNKSASDYSQPVARFANDKLKLLKYTESVDSFSSSDLTPKIKPTCSNWVGEHAQLWGLHSFNRI</sequence>
<evidence type="ECO:0000313" key="4">
    <source>
        <dbReference type="Proteomes" id="UP001189624"/>
    </source>
</evidence>
<dbReference type="SUPFAM" id="SSF51445">
    <property type="entry name" value="(Trans)glycosidases"/>
    <property type="match status" value="1"/>
</dbReference>
<reference evidence="3" key="1">
    <citation type="submission" date="2023-10" db="EMBL/GenBank/DDBJ databases">
        <authorList>
            <person name="Domelevo Entfellner J.-B."/>
        </authorList>
    </citation>
    <scope>NUCLEOTIDE SEQUENCE</scope>
</reference>
<protein>
    <submittedName>
        <fullName evidence="3">Uncharacterized protein</fullName>
    </submittedName>
</protein>
<evidence type="ECO:0000256" key="2">
    <source>
        <dbReference type="ARBA" id="ARBA00023277"/>
    </source>
</evidence>
<dbReference type="AlphaFoldDB" id="A0AA86VXV2"/>
<keyword evidence="4" id="KW-1185">Reference proteome</keyword>
<dbReference type="InterPro" id="IPR008811">
    <property type="entry name" value="Glycosyl_hydrolases_36"/>
</dbReference>
<proteinExistence type="inferred from homology"/>
<dbReference type="PANTHER" id="PTHR31268">
    <property type="match status" value="1"/>
</dbReference>
<evidence type="ECO:0000256" key="1">
    <source>
        <dbReference type="ARBA" id="ARBA00007240"/>
    </source>
</evidence>
<dbReference type="InterPro" id="IPR017853">
    <property type="entry name" value="GH"/>
</dbReference>
<dbReference type="PANTHER" id="PTHR31268:SF39">
    <property type="entry name" value="GALACTINOL--SUCROSE GALACTOSYLTRANSFERASE"/>
    <property type="match status" value="1"/>
</dbReference>